<evidence type="ECO:0000313" key="2">
    <source>
        <dbReference type="Proteomes" id="UP000070054"/>
    </source>
</evidence>
<accession>A0A135S9W0</accession>
<sequence length="76" mass="8852">MYDRYFMQVDEVSLRSVVCKELPPAEVNVYGRGHINLVNANWHPTRLEDYHGEKTCVIEEDFRFPAFEGCTEENVG</sequence>
<evidence type="ECO:0000313" key="1">
    <source>
        <dbReference type="EMBL" id="KXH32702.1"/>
    </source>
</evidence>
<protein>
    <submittedName>
        <fullName evidence="1">Uncharacterized protein</fullName>
    </submittedName>
</protein>
<organism evidence="1 2">
    <name type="scientific">Colletotrichum nymphaeae SA-01</name>
    <dbReference type="NCBI Taxonomy" id="1460502"/>
    <lineage>
        <taxon>Eukaryota</taxon>
        <taxon>Fungi</taxon>
        <taxon>Dikarya</taxon>
        <taxon>Ascomycota</taxon>
        <taxon>Pezizomycotina</taxon>
        <taxon>Sordariomycetes</taxon>
        <taxon>Hypocreomycetidae</taxon>
        <taxon>Glomerellales</taxon>
        <taxon>Glomerellaceae</taxon>
        <taxon>Colletotrichum</taxon>
        <taxon>Colletotrichum acutatum species complex</taxon>
    </lineage>
</organism>
<gene>
    <name evidence="1" type="ORF">CNYM01_08710</name>
</gene>
<proteinExistence type="predicted"/>
<dbReference type="AlphaFoldDB" id="A0A135S9W0"/>
<reference evidence="1 2" key="1">
    <citation type="submission" date="2014-02" db="EMBL/GenBank/DDBJ databases">
        <title>The genome sequence of Colletotrichum nymphaeae SA-01.</title>
        <authorList>
            <person name="Baroncelli R."/>
            <person name="Thon M.R."/>
        </authorList>
    </citation>
    <scope>NUCLEOTIDE SEQUENCE [LARGE SCALE GENOMIC DNA]</scope>
    <source>
        <strain evidence="1 2">SA-01</strain>
    </source>
</reference>
<keyword evidence="2" id="KW-1185">Reference proteome</keyword>
<dbReference type="EMBL" id="JEMN01001576">
    <property type="protein sequence ID" value="KXH32702.1"/>
    <property type="molecule type" value="Genomic_DNA"/>
</dbReference>
<dbReference type="Proteomes" id="UP000070054">
    <property type="component" value="Unassembled WGS sequence"/>
</dbReference>
<name>A0A135S9W0_9PEZI</name>
<comment type="caution">
    <text evidence="1">The sequence shown here is derived from an EMBL/GenBank/DDBJ whole genome shotgun (WGS) entry which is preliminary data.</text>
</comment>